<feature type="compositionally biased region" description="Gly residues" evidence="1">
    <location>
        <begin position="71"/>
        <end position="80"/>
    </location>
</feature>
<feature type="compositionally biased region" description="Gly residues" evidence="1">
    <location>
        <begin position="144"/>
        <end position="155"/>
    </location>
</feature>
<evidence type="ECO:0000313" key="3">
    <source>
        <dbReference type="EMBL" id="KYR01387.1"/>
    </source>
</evidence>
<feature type="region of interest" description="Disordered" evidence="1">
    <location>
        <begin position="40"/>
        <end position="155"/>
    </location>
</feature>
<dbReference type="AlphaFoldDB" id="A0A152A5N3"/>
<keyword evidence="2" id="KW-0812">Transmembrane</keyword>
<organism evidence="3 4">
    <name type="scientific">Tieghemostelium lacteum</name>
    <name type="common">Slime mold</name>
    <name type="synonym">Dictyostelium lacteum</name>
    <dbReference type="NCBI Taxonomy" id="361077"/>
    <lineage>
        <taxon>Eukaryota</taxon>
        <taxon>Amoebozoa</taxon>
        <taxon>Evosea</taxon>
        <taxon>Eumycetozoa</taxon>
        <taxon>Dictyostelia</taxon>
        <taxon>Dictyosteliales</taxon>
        <taxon>Raperosteliaceae</taxon>
        <taxon>Tieghemostelium</taxon>
    </lineage>
</organism>
<name>A0A152A5N3_TIELA</name>
<proteinExistence type="predicted"/>
<sequence>MKRTSNRLNIVATIFVLVMVSVFFISNTAIQVNIDVPKNKVSSDEKQYHGMLSASSSGGAYDNDYSSSTGTDGGSGGSSGGPIPVKEQEEDKGRSAKFHSMISGTDNSYTGNGGDSTSTGSGSTIPVLKDKLPKWHGMLSGSGVTTGNGPPGLKK</sequence>
<evidence type="ECO:0000256" key="1">
    <source>
        <dbReference type="SAM" id="MobiDB-lite"/>
    </source>
</evidence>
<dbReference type="Proteomes" id="UP000076078">
    <property type="component" value="Unassembled WGS sequence"/>
</dbReference>
<dbReference type="InParanoid" id="A0A152A5N3"/>
<comment type="caution">
    <text evidence="3">The sequence shown here is derived from an EMBL/GenBank/DDBJ whole genome shotgun (WGS) entry which is preliminary data.</text>
</comment>
<accession>A0A152A5N3</accession>
<keyword evidence="2" id="KW-0472">Membrane</keyword>
<feature type="compositionally biased region" description="Low complexity" evidence="1">
    <location>
        <begin position="115"/>
        <end position="124"/>
    </location>
</feature>
<keyword evidence="4" id="KW-1185">Reference proteome</keyword>
<gene>
    <name evidence="3" type="ORF">DLAC_01975</name>
</gene>
<keyword evidence="2" id="KW-1133">Transmembrane helix</keyword>
<protein>
    <submittedName>
        <fullName evidence="3">Amy family lysozyme-like protein</fullName>
    </submittedName>
</protein>
<evidence type="ECO:0000256" key="2">
    <source>
        <dbReference type="SAM" id="Phobius"/>
    </source>
</evidence>
<feature type="transmembrane region" description="Helical" evidence="2">
    <location>
        <begin position="7"/>
        <end position="25"/>
    </location>
</feature>
<dbReference type="EMBL" id="LODT01000009">
    <property type="protein sequence ID" value="KYR01387.1"/>
    <property type="molecule type" value="Genomic_DNA"/>
</dbReference>
<evidence type="ECO:0000313" key="4">
    <source>
        <dbReference type="Proteomes" id="UP000076078"/>
    </source>
</evidence>
<reference evidence="3 4" key="1">
    <citation type="submission" date="2015-12" db="EMBL/GenBank/DDBJ databases">
        <title>Dictyostelia acquired genes for synthesis and detection of signals that induce cell-type specialization by lateral gene transfer from prokaryotes.</title>
        <authorList>
            <person name="Gloeckner G."/>
            <person name="Schaap P."/>
        </authorList>
    </citation>
    <scope>NUCLEOTIDE SEQUENCE [LARGE SCALE GENOMIC DNA]</scope>
    <source>
        <strain evidence="3 4">TK</strain>
    </source>
</reference>